<reference evidence="3" key="1">
    <citation type="submission" date="2016-09" db="EMBL/GenBank/DDBJ databases">
        <authorList>
            <person name="Gulvik C.A."/>
        </authorList>
    </citation>
    <scope>NUCLEOTIDE SEQUENCE [LARGE SCALE GENOMIC DNA]</scope>
    <source>
        <strain evidence="3">LMG 8895</strain>
    </source>
</reference>
<keyword evidence="1" id="KW-0812">Transmembrane</keyword>
<feature type="transmembrane region" description="Helical" evidence="1">
    <location>
        <begin position="310"/>
        <end position="329"/>
    </location>
</feature>
<keyword evidence="1" id="KW-0472">Membrane</keyword>
<accession>A0A1E5GJK9</accession>
<sequence length="515" mass="58650">MYRGDDIYFHLNRIEGLYLGIKNGDVFPKINSFFLYGMGYAAPVFYSDIFLYPAAILRLLGLSVANSYTVFLIGINFVTYVIAYHSFLVYKKVPFQAFLFAILYGTSSYRLSDLTERAAVGEVLAFAFIPLAFVGLWSILQGESNRFYLLSLGMSGLILSHVLSAFIFSLFIFVYVLLGIRHFISHKERIVAFFKAVFLTVLLCVGFLGPIGEQIVNQSFNFQTNQVAQLSQEAESLIAYLQIAFRNSGYNNLGLLIIGLMVLLLLSYNKISVQSKRLLLTTSLFLLISTSFFPHRLLEKTLVNAIQFPWRLFLIVTFGVCWLFADNYSLLAEKKRNWSKLCAYGSMVIAVMLVFTHSLFMTDLERFVPRSEIEQLQPAFLGWGNEYVPSNTDLFSLIQEPKMIRNSKGVTLEHVSFDYGAIELDYETKENDSKETIVFPLIYYKGYQAVANGKRIDVYNSSTFPGLSEIRVSGNGTLRVSYHWTVVQLFSASVSVGTWLILLVWQYTKFKNEKK</sequence>
<feature type="transmembrane region" description="Helical" evidence="1">
    <location>
        <begin position="93"/>
        <end position="111"/>
    </location>
</feature>
<feature type="transmembrane region" description="Helical" evidence="1">
    <location>
        <begin position="249"/>
        <end position="266"/>
    </location>
</feature>
<evidence type="ECO:0000256" key="1">
    <source>
        <dbReference type="SAM" id="Phobius"/>
    </source>
</evidence>
<feature type="transmembrane region" description="Helical" evidence="1">
    <location>
        <begin position="123"/>
        <end position="140"/>
    </location>
</feature>
<name>A0A1E5GJK9_9ENTE</name>
<dbReference type="RefSeq" id="WP_069664131.1">
    <property type="nucleotide sequence ID" value="NZ_JBHUJJ010000001.1"/>
</dbReference>
<dbReference type="EMBL" id="MIJY01000034">
    <property type="protein sequence ID" value="OEG12430.1"/>
    <property type="molecule type" value="Genomic_DNA"/>
</dbReference>
<keyword evidence="3" id="KW-1185">Reference proteome</keyword>
<evidence type="ECO:0000313" key="2">
    <source>
        <dbReference type="EMBL" id="OEG12430.1"/>
    </source>
</evidence>
<dbReference type="OrthoDB" id="9784157at2"/>
<keyword evidence="1" id="KW-1133">Transmembrane helix</keyword>
<dbReference type="Proteomes" id="UP000095094">
    <property type="component" value="Unassembled WGS sequence"/>
</dbReference>
<feature type="transmembrane region" description="Helical" evidence="1">
    <location>
        <begin position="33"/>
        <end position="56"/>
    </location>
</feature>
<protein>
    <recommendedName>
        <fullName evidence="4">Membrane protein 6-pyruvoyl-tetrahydropterin synthase-related domain-containing protein</fullName>
    </recommendedName>
</protein>
<gene>
    <name evidence="2" type="ORF">BCR25_07780</name>
</gene>
<feature type="transmembrane region" description="Helical" evidence="1">
    <location>
        <begin position="152"/>
        <end position="178"/>
    </location>
</feature>
<organism evidence="2 3">
    <name type="scientific">Enterococcus termitis</name>
    <dbReference type="NCBI Taxonomy" id="332950"/>
    <lineage>
        <taxon>Bacteria</taxon>
        <taxon>Bacillati</taxon>
        <taxon>Bacillota</taxon>
        <taxon>Bacilli</taxon>
        <taxon>Lactobacillales</taxon>
        <taxon>Enterococcaceae</taxon>
        <taxon>Enterococcus</taxon>
    </lineage>
</organism>
<proteinExistence type="predicted"/>
<dbReference type="AlphaFoldDB" id="A0A1E5GJK9"/>
<feature type="transmembrane region" description="Helical" evidence="1">
    <location>
        <begin position="482"/>
        <end position="505"/>
    </location>
</feature>
<evidence type="ECO:0008006" key="4">
    <source>
        <dbReference type="Google" id="ProtNLM"/>
    </source>
</evidence>
<feature type="transmembrane region" description="Helical" evidence="1">
    <location>
        <begin position="190"/>
        <end position="211"/>
    </location>
</feature>
<comment type="caution">
    <text evidence="2">The sequence shown here is derived from an EMBL/GenBank/DDBJ whole genome shotgun (WGS) entry which is preliminary data.</text>
</comment>
<feature type="transmembrane region" description="Helical" evidence="1">
    <location>
        <begin position="68"/>
        <end position="87"/>
    </location>
</feature>
<feature type="transmembrane region" description="Helical" evidence="1">
    <location>
        <begin position="278"/>
        <end position="298"/>
    </location>
</feature>
<evidence type="ECO:0000313" key="3">
    <source>
        <dbReference type="Proteomes" id="UP000095094"/>
    </source>
</evidence>
<feature type="transmembrane region" description="Helical" evidence="1">
    <location>
        <begin position="341"/>
        <end position="360"/>
    </location>
</feature>